<evidence type="ECO:0000313" key="2">
    <source>
        <dbReference type="EMBL" id="PQK09583.1"/>
    </source>
</evidence>
<dbReference type="Proteomes" id="UP000237441">
    <property type="component" value="Unassembled WGS sequence"/>
</dbReference>
<accession>A0A2S7Y0Y2</accession>
<reference evidence="2 3" key="1">
    <citation type="submission" date="2016-07" db="EMBL/GenBank/DDBJ databases">
        <title>Comparative genomics of the entomopathogenic fungus Beauveria bassiana.</title>
        <authorList>
            <person name="Valero Jimenez C.A."/>
            <person name="Zwaan B.J."/>
            <person name="Van Kan J.A."/>
            <person name="Takken W."/>
            <person name="Debets A.J."/>
            <person name="Schoustra S.E."/>
            <person name="Koenraadt C.J."/>
        </authorList>
    </citation>
    <scope>NUCLEOTIDE SEQUENCE [LARGE SCALE GENOMIC DNA]</scope>
    <source>
        <strain evidence="2 3">ARSEF 8028</strain>
    </source>
</reference>
<gene>
    <name evidence="2" type="ORF">BB8028_0001g16520</name>
</gene>
<proteinExistence type="predicted"/>
<evidence type="ECO:0000256" key="1">
    <source>
        <dbReference type="SAM" id="MobiDB-lite"/>
    </source>
</evidence>
<comment type="caution">
    <text evidence="2">The sequence shown here is derived from an EMBL/GenBank/DDBJ whole genome shotgun (WGS) entry which is preliminary data.</text>
</comment>
<name>A0A2S7Y0Y2_BEABA</name>
<feature type="compositionally biased region" description="Basic and acidic residues" evidence="1">
    <location>
        <begin position="64"/>
        <end position="78"/>
    </location>
</feature>
<dbReference type="AlphaFoldDB" id="A0A2S7Y0Y2"/>
<evidence type="ECO:0000313" key="3">
    <source>
        <dbReference type="Proteomes" id="UP000237441"/>
    </source>
</evidence>
<sequence>MGDTTPVSRRLYGMSNHVALLQLLFAQPAATKVSGMRLRARRLMDAKGRPIVFKFTKIEKKKKSPDEDRKHHGSDKCRMTKQTYQPSAGKKKKL</sequence>
<protein>
    <submittedName>
        <fullName evidence="2">Uncharacterized protein</fullName>
    </submittedName>
</protein>
<feature type="region of interest" description="Disordered" evidence="1">
    <location>
        <begin position="58"/>
        <end position="94"/>
    </location>
</feature>
<organism evidence="2 3">
    <name type="scientific">Beauveria bassiana</name>
    <name type="common">White muscardine disease fungus</name>
    <name type="synonym">Tritirachium shiotae</name>
    <dbReference type="NCBI Taxonomy" id="176275"/>
    <lineage>
        <taxon>Eukaryota</taxon>
        <taxon>Fungi</taxon>
        <taxon>Dikarya</taxon>
        <taxon>Ascomycota</taxon>
        <taxon>Pezizomycotina</taxon>
        <taxon>Sordariomycetes</taxon>
        <taxon>Hypocreomycetidae</taxon>
        <taxon>Hypocreales</taxon>
        <taxon>Cordycipitaceae</taxon>
        <taxon>Beauveria</taxon>
    </lineage>
</organism>
<dbReference type="EMBL" id="JRHA01000001">
    <property type="protein sequence ID" value="PQK09583.1"/>
    <property type="molecule type" value="Genomic_DNA"/>
</dbReference>